<dbReference type="Proteomes" id="UP000823775">
    <property type="component" value="Unassembled WGS sequence"/>
</dbReference>
<evidence type="ECO:0000313" key="2">
    <source>
        <dbReference type="EMBL" id="MCE3217188.1"/>
    </source>
</evidence>
<dbReference type="PANTHER" id="PTHR35997:SF6">
    <property type="entry name" value="COTTON FIBER PROTEIN"/>
    <property type="match status" value="1"/>
</dbReference>
<name>A0ABS8WYQ9_DATST</name>
<keyword evidence="3" id="KW-1185">Reference proteome</keyword>
<dbReference type="EMBL" id="JACEIK010016107">
    <property type="protein sequence ID" value="MCE3217188.1"/>
    <property type="molecule type" value="Genomic_DNA"/>
</dbReference>
<dbReference type="Pfam" id="PF05553">
    <property type="entry name" value="DUF761"/>
    <property type="match status" value="1"/>
</dbReference>
<evidence type="ECO:0000256" key="1">
    <source>
        <dbReference type="SAM" id="MobiDB-lite"/>
    </source>
</evidence>
<protein>
    <submittedName>
        <fullName evidence="2">Uncharacterized protein</fullName>
    </submittedName>
</protein>
<sequence length="136" mass="15790">EIINIPHEEESIKDVVLIEKNKQDEEEGGGGGIINVKNNEVDQEDHEENKLLGRSNSELKAIIMVETNEKKKKNVVKGIQRSKSERYDLLVNGDEEIKDDEFSDMSVEELNRRVEEFIQRFNRQIRLQAATRNLQI</sequence>
<feature type="region of interest" description="Disordered" evidence="1">
    <location>
        <begin position="23"/>
        <end position="53"/>
    </location>
</feature>
<evidence type="ECO:0000313" key="3">
    <source>
        <dbReference type="Proteomes" id="UP000823775"/>
    </source>
</evidence>
<dbReference type="PANTHER" id="PTHR35997">
    <property type="entry name" value="COTTON FIBER PROTEIN-RELATED"/>
    <property type="match status" value="1"/>
</dbReference>
<reference evidence="2 3" key="1">
    <citation type="journal article" date="2021" name="BMC Genomics">
        <title>Datura genome reveals duplications of psychoactive alkaloid biosynthetic genes and high mutation rate following tissue culture.</title>
        <authorList>
            <person name="Rajewski A."/>
            <person name="Carter-House D."/>
            <person name="Stajich J."/>
            <person name="Litt A."/>
        </authorList>
    </citation>
    <scope>NUCLEOTIDE SEQUENCE [LARGE SCALE GENOMIC DNA]</scope>
    <source>
        <strain evidence="2">AR-01</strain>
    </source>
</reference>
<dbReference type="InterPro" id="IPR008480">
    <property type="entry name" value="DUF761_pln"/>
</dbReference>
<organism evidence="2 3">
    <name type="scientific">Datura stramonium</name>
    <name type="common">Jimsonweed</name>
    <name type="synonym">Common thornapple</name>
    <dbReference type="NCBI Taxonomy" id="4076"/>
    <lineage>
        <taxon>Eukaryota</taxon>
        <taxon>Viridiplantae</taxon>
        <taxon>Streptophyta</taxon>
        <taxon>Embryophyta</taxon>
        <taxon>Tracheophyta</taxon>
        <taxon>Spermatophyta</taxon>
        <taxon>Magnoliopsida</taxon>
        <taxon>eudicotyledons</taxon>
        <taxon>Gunneridae</taxon>
        <taxon>Pentapetalae</taxon>
        <taxon>asterids</taxon>
        <taxon>lamiids</taxon>
        <taxon>Solanales</taxon>
        <taxon>Solanaceae</taxon>
        <taxon>Solanoideae</taxon>
        <taxon>Datureae</taxon>
        <taxon>Datura</taxon>
    </lineage>
</organism>
<feature type="non-terminal residue" evidence="2">
    <location>
        <position position="1"/>
    </location>
</feature>
<comment type="caution">
    <text evidence="2">The sequence shown here is derived from an EMBL/GenBank/DDBJ whole genome shotgun (WGS) entry which is preliminary data.</text>
</comment>
<accession>A0ABS8WYQ9</accession>
<proteinExistence type="predicted"/>
<gene>
    <name evidence="2" type="ORF">HAX54_010962</name>
</gene>